<dbReference type="GO" id="GO:0009307">
    <property type="term" value="P:DNA restriction-modification system"/>
    <property type="evidence" value="ECO:0007669"/>
    <property type="project" value="UniProtKB-KW"/>
</dbReference>
<name>A0A261G330_9BIFI</name>
<dbReference type="Proteomes" id="UP000216451">
    <property type="component" value="Unassembled WGS sequence"/>
</dbReference>
<dbReference type="CDD" id="cd17266">
    <property type="entry name" value="RMtype1_S_Sau1132ORF3780P-TRD2-CR2_like"/>
    <property type="match status" value="1"/>
</dbReference>
<keyword evidence="2" id="KW-0680">Restriction system</keyword>
<comment type="similarity">
    <text evidence="1">Belongs to the type-I restriction system S methylase family.</text>
</comment>
<dbReference type="RefSeq" id="WP_094694525.1">
    <property type="nucleotide sequence ID" value="NZ_CALENZ010000006.1"/>
</dbReference>
<evidence type="ECO:0000259" key="5">
    <source>
        <dbReference type="Pfam" id="PF01420"/>
    </source>
</evidence>
<dbReference type="REBASE" id="384597">
    <property type="entry name" value="S.Baq28769ORF1577P"/>
</dbReference>
<dbReference type="GeneID" id="98296245"/>
<proteinExistence type="inferred from homology"/>
<dbReference type="InterPro" id="IPR044946">
    <property type="entry name" value="Restrct_endonuc_typeI_TRD_sf"/>
</dbReference>
<comment type="caution">
    <text evidence="6">The sequence shown here is derived from an EMBL/GenBank/DDBJ whole genome shotgun (WGS) entry which is preliminary data.</text>
</comment>
<keyword evidence="7" id="KW-1185">Reference proteome</keyword>
<dbReference type="PANTHER" id="PTHR43140:SF1">
    <property type="entry name" value="TYPE I RESTRICTION ENZYME ECOKI SPECIFICITY SUBUNIT"/>
    <property type="match status" value="1"/>
</dbReference>
<accession>A0A261G330</accession>
<dbReference type="OrthoDB" id="3197085at2"/>
<feature type="domain" description="Type I restriction modification DNA specificity" evidence="5">
    <location>
        <begin position="210"/>
        <end position="365"/>
    </location>
</feature>
<dbReference type="GO" id="GO:0003677">
    <property type="term" value="F:DNA binding"/>
    <property type="evidence" value="ECO:0007669"/>
    <property type="project" value="UniProtKB-KW"/>
</dbReference>
<dbReference type="Pfam" id="PF01420">
    <property type="entry name" value="Methylase_S"/>
    <property type="match status" value="2"/>
</dbReference>
<protein>
    <submittedName>
        <fullName evidence="6">Type I restriction enzyme specificity protein HsdS</fullName>
    </submittedName>
</protein>
<sequence length="387" mass="43468">MSRIEELLKEFCPDGVEYKTLGDVAELARGNGMPKADLTDIGVGAIHYGQIYTHYGTWANSTISFVNQEKASRLVKVNPGDLIVTNTSENIEDVCKTVAWLGSSRIVTGGHATVIRHHMNPKYLSYWFQSPEFFNQKKRFATGTKVIDVSAKQLAKIRVPVPPLPVQEEIVRILDSFTSLEAELEAELEARKKQYEYYRAELLSNYEDTVMRLGDVFDMGAGTHISASVISDTPNETQCYPCFGGNGIRGYVDKFTHNNDAVFIGRQGALCGNVHRTSGKFYATEHAVVVTPKIKVDMAWAFHKLTQMDLNQFKTKSAQPGLAVVRIKELTFTLPPLSEQHRIVSILDKFDSLVNDLSSGLPAEIAARRKQYEYYRDRLLTFKELTV</sequence>
<evidence type="ECO:0000256" key="1">
    <source>
        <dbReference type="ARBA" id="ARBA00010923"/>
    </source>
</evidence>
<dbReference type="PANTHER" id="PTHR43140">
    <property type="entry name" value="TYPE-1 RESTRICTION ENZYME ECOKI SPECIFICITY PROTEIN"/>
    <property type="match status" value="1"/>
</dbReference>
<evidence type="ECO:0000313" key="6">
    <source>
        <dbReference type="EMBL" id="OZG65841.1"/>
    </source>
</evidence>
<keyword evidence="3" id="KW-0238">DNA-binding</keyword>
<dbReference type="SUPFAM" id="SSF116734">
    <property type="entry name" value="DNA methylase specificity domain"/>
    <property type="match status" value="2"/>
</dbReference>
<dbReference type="InterPro" id="IPR000055">
    <property type="entry name" value="Restrct_endonuc_typeI_TRD"/>
</dbReference>
<evidence type="ECO:0000256" key="4">
    <source>
        <dbReference type="ARBA" id="ARBA00038652"/>
    </source>
</evidence>
<reference evidence="6 7" key="1">
    <citation type="journal article" date="2017" name="BMC Genomics">
        <title>Comparative genomic and phylogenomic analyses of the Bifidobacteriaceae family.</title>
        <authorList>
            <person name="Lugli G.A."/>
            <person name="Milani C."/>
            <person name="Turroni F."/>
            <person name="Duranti S."/>
            <person name="Mancabelli L."/>
            <person name="Mangifesta M."/>
            <person name="Ferrario C."/>
            <person name="Modesto M."/>
            <person name="Mattarelli P."/>
            <person name="Jiri K."/>
            <person name="van Sinderen D."/>
            <person name="Ventura M."/>
        </authorList>
    </citation>
    <scope>NUCLEOTIDE SEQUENCE [LARGE SCALE GENOMIC DNA]</scope>
    <source>
        <strain evidence="6 7">LMG 28769</strain>
    </source>
</reference>
<evidence type="ECO:0000256" key="3">
    <source>
        <dbReference type="ARBA" id="ARBA00023125"/>
    </source>
</evidence>
<dbReference type="EMBL" id="MWXA01000007">
    <property type="protein sequence ID" value="OZG65841.1"/>
    <property type="molecule type" value="Genomic_DNA"/>
</dbReference>
<dbReference type="AlphaFoldDB" id="A0A261G330"/>
<feature type="domain" description="Type I restriction modification DNA specificity" evidence="5">
    <location>
        <begin position="13"/>
        <end position="189"/>
    </location>
</feature>
<dbReference type="InterPro" id="IPR051212">
    <property type="entry name" value="Type-I_RE_S_subunit"/>
</dbReference>
<dbReference type="Gene3D" id="3.90.220.20">
    <property type="entry name" value="DNA methylase specificity domains"/>
    <property type="match status" value="2"/>
</dbReference>
<evidence type="ECO:0000313" key="7">
    <source>
        <dbReference type="Proteomes" id="UP000216451"/>
    </source>
</evidence>
<organism evidence="6 7">
    <name type="scientific">Bifidobacterium aquikefiri</name>
    <dbReference type="NCBI Taxonomy" id="1653207"/>
    <lineage>
        <taxon>Bacteria</taxon>
        <taxon>Bacillati</taxon>
        <taxon>Actinomycetota</taxon>
        <taxon>Actinomycetes</taxon>
        <taxon>Bifidobacteriales</taxon>
        <taxon>Bifidobacteriaceae</taxon>
        <taxon>Bifidobacterium</taxon>
    </lineage>
</organism>
<dbReference type="CDD" id="cd17268">
    <property type="entry name" value="RMtype1_S_Ara36733I_TRD1-CR1_like"/>
    <property type="match status" value="1"/>
</dbReference>
<gene>
    <name evidence="6" type="ORF">BAQU_1579</name>
</gene>
<comment type="subunit">
    <text evidence="4">The methyltransferase is composed of M and S polypeptides.</text>
</comment>
<evidence type="ECO:0000256" key="2">
    <source>
        <dbReference type="ARBA" id="ARBA00022747"/>
    </source>
</evidence>